<dbReference type="PATRIC" id="fig|1653479.3.peg.411"/>
<proteinExistence type="predicted"/>
<accession>A0A143QFQ8</accession>
<keyword evidence="1" id="KW-1133">Transmembrane helix</keyword>
<evidence type="ECO:0000313" key="2">
    <source>
        <dbReference type="EMBL" id="AMY21734.1"/>
    </source>
</evidence>
<reference evidence="2 3" key="1">
    <citation type="journal article" date="2016" name="Genome Announc.">
        <title>Complete Genome and Plasmid Sequences for Rhodococcus fascians D188 and Draft Sequences for Rhodococcus Isolates PBTS 1 and PBTS 2.</title>
        <authorList>
            <person name="Stamler R.A."/>
            <person name="Vereecke D."/>
            <person name="Zhang Y."/>
            <person name="Schilkey F."/>
            <person name="Devitt N."/>
            <person name="Randall J.J."/>
        </authorList>
    </citation>
    <scope>NUCLEOTIDE SEQUENCE [LARGE SCALE GENOMIC DNA]</scope>
    <source>
        <strain evidence="2 3">PBTS2</strain>
    </source>
</reference>
<dbReference type="OrthoDB" id="5242431at2"/>
<gene>
    <name evidence="2" type="ORF">A3Q41_00410</name>
</gene>
<dbReference type="AlphaFoldDB" id="A0A143QFQ8"/>
<evidence type="ECO:0000256" key="1">
    <source>
        <dbReference type="SAM" id="Phobius"/>
    </source>
</evidence>
<dbReference type="EMBL" id="CP015220">
    <property type="protein sequence ID" value="AMY21734.1"/>
    <property type="molecule type" value="Genomic_DNA"/>
</dbReference>
<keyword evidence="1" id="KW-0812">Transmembrane</keyword>
<reference evidence="3" key="2">
    <citation type="submission" date="2016-04" db="EMBL/GenBank/DDBJ databases">
        <title>Complete Genome and Plasmid Sequences for Rhodococcus fascians D188 and Draft Sequences for Rhodococcus spp. Isolates PBTS 1 and PBTS 2.</title>
        <authorList>
            <person name="Stamer R."/>
            <person name="Vereecke D."/>
            <person name="Zhang Y."/>
            <person name="Schilkey F."/>
            <person name="Devitt N."/>
            <person name="Randall J."/>
        </authorList>
    </citation>
    <scope>NUCLEOTIDE SEQUENCE [LARGE SCALE GENOMIC DNA]</scope>
    <source>
        <strain evidence="3">PBTS2</strain>
    </source>
</reference>
<evidence type="ECO:0000313" key="3">
    <source>
        <dbReference type="Proteomes" id="UP000076038"/>
    </source>
</evidence>
<dbReference type="Proteomes" id="UP000076038">
    <property type="component" value="Chromosome"/>
</dbReference>
<protein>
    <recommendedName>
        <fullName evidence="4">Sigma-K anti-sigma factor RskA</fullName>
    </recommendedName>
</protein>
<feature type="transmembrane region" description="Helical" evidence="1">
    <location>
        <begin position="95"/>
        <end position="116"/>
    </location>
</feature>
<name>A0A143QFQ8_RHOFA</name>
<organism evidence="2 3">
    <name type="scientific">Rhodococcoides fascians</name>
    <name type="common">Rhodococcus fascians</name>
    <dbReference type="NCBI Taxonomy" id="1828"/>
    <lineage>
        <taxon>Bacteria</taxon>
        <taxon>Bacillati</taxon>
        <taxon>Actinomycetota</taxon>
        <taxon>Actinomycetes</taxon>
        <taxon>Mycobacteriales</taxon>
        <taxon>Nocardiaceae</taxon>
        <taxon>Rhodococcoides</taxon>
    </lineage>
</organism>
<keyword evidence="3" id="KW-1185">Reference proteome</keyword>
<dbReference type="KEGG" id="rhs:A3Q41_00410"/>
<sequence>MNARDDRRAELIAAAVGDDLDDTEAAELRELAASDPTVDRDIAELRALTGTLGRRGPTEPWLEASTSPDLRARVLGTSPGSAWPPQRTRGPRRSAGLAAAAAIAGLVVGSGVVLGIDASRPQPEDPPAAITGPPGTLGAYEQVAFTTSMPSVDIEGGLVAHTWGTETFLDMDGVSDRGPYEVVLVDRWGTELPSGTFLGSDVTIECRMNAAVLRGDVTEIEIRGADGSLLASAQLPTT</sequence>
<evidence type="ECO:0008006" key="4">
    <source>
        <dbReference type="Google" id="ProtNLM"/>
    </source>
</evidence>
<keyword evidence="1" id="KW-0472">Membrane</keyword>
<dbReference type="RefSeq" id="WP_027498229.1">
    <property type="nucleotide sequence ID" value="NZ_CP015220.1"/>
</dbReference>